<evidence type="ECO:0000256" key="1">
    <source>
        <dbReference type="SAM" id="Phobius"/>
    </source>
</evidence>
<dbReference type="InterPro" id="IPR025426">
    <property type="entry name" value="DUF4305"/>
</dbReference>
<protein>
    <submittedName>
        <fullName evidence="2">DUF4305 domain-containing protein</fullName>
    </submittedName>
</protein>
<dbReference type="RefSeq" id="WP_134341423.1">
    <property type="nucleotide sequence ID" value="NZ_SOPW01000023.1"/>
</dbReference>
<sequence>MKVSPIFLASMYMLMGLAFVYLGLQSADETIWNAGTIIFTVVATFDFIVAFRILGAYFRHKNNTNNKE</sequence>
<feature type="transmembrane region" description="Helical" evidence="1">
    <location>
        <begin position="36"/>
        <end position="58"/>
    </location>
</feature>
<keyword evidence="1" id="KW-0472">Membrane</keyword>
<keyword evidence="3" id="KW-1185">Reference proteome</keyword>
<dbReference type="Proteomes" id="UP000297975">
    <property type="component" value="Unassembled WGS sequence"/>
</dbReference>
<gene>
    <name evidence="2" type="ORF">E3U55_15655</name>
</gene>
<organism evidence="2 3">
    <name type="scientific">Filobacillus milosensis</name>
    <dbReference type="NCBI Taxonomy" id="94137"/>
    <lineage>
        <taxon>Bacteria</taxon>
        <taxon>Bacillati</taxon>
        <taxon>Bacillota</taxon>
        <taxon>Bacilli</taxon>
        <taxon>Bacillales</taxon>
        <taxon>Bacillaceae</taxon>
        <taxon>Filobacillus</taxon>
    </lineage>
</organism>
<comment type="caution">
    <text evidence="2">The sequence shown here is derived from an EMBL/GenBank/DDBJ whole genome shotgun (WGS) entry which is preliminary data.</text>
</comment>
<proteinExistence type="predicted"/>
<dbReference type="AlphaFoldDB" id="A0A4Y8IF85"/>
<keyword evidence="1" id="KW-1133">Transmembrane helix</keyword>
<keyword evidence="1" id="KW-0812">Transmembrane</keyword>
<evidence type="ECO:0000313" key="2">
    <source>
        <dbReference type="EMBL" id="TFB13690.1"/>
    </source>
</evidence>
<feature type="transmembrane region" description="Helical" evidence="1">
    <location>
        <begin position="6"/>
        <end position="24"/>
    </location>
</feature>
<evidence type="ECO:0000313" key="3">
    <source>
        <dbReference type="Proteomes" id="UP000297975"/>
    </source>
</evidence>
<name>A0A4Y8IF85_9BACI</name>
<accession>A0A4Y8IF85</accession>
<dbReference type="OrthoDB" id="2355666at2"/>
<dbReference type="EMBL" id="SOPW01000023">
    <property type="protein sequence ID" value="TFB13690.1"/>
    <property type="molecule type" value="Genomic_DNA"/>
</dbReference>
<dbReference type="Pfam" id="PF14146">
    <property type="entry name" value="DUF4305"/>
    <property type="match status" value="1"/>
</dbReference>
<reference evidence="2 3" key="1">
    <citation type="submission" date="2019-03" db="EMBL/GenBank/DDBJ databases">
        <authorList>
            <person name="He R.-H."/>
        </authorList>
    </citation>
    <scope>NUCLEOTIDE SEQUENCE [LARGE SCALE GENOMIC DNA]</scope>
    <source>
        <strain evidence="3">SH 714</strain>
    </source>
</reference>